<evidence type="ECO:0000256" key="1">
    <source>
        <dbReference type="SAM" id="Phobius"/>
    </source>
</evidence>
<dbReference type="Proteomes" id="UP000035681">
    <property type="component" value="Unplaced"/>
</dbReference>
<accession>A0AAF5HXR2</accession>
<name>A0AAF5HXR2_STRER</name>
<keyword evidence="2" id="KW-1185">Reference proteome</keyword>
<evidence type="ECO:0000313" key="2">
    <source>
        <dbReference type="Proteomes" id="UP000035681"/>
    </source>
</evidence>
<keyword evidence="1" id="KW-1133">Transmembrane helix</keyword>
<dbReference type="WBParaSite" id="TCONS_00001091.p1">
    <property type="protein sequence ID" value="TCONS_00001091.p1"/>
    <property type="gene ID" value="XLOC_001024"/>
</dbReference>
<reference evidence="3" key="1">
    <citation type="submission" date="2024-02" db="UniProtKB">
        <authorList>
            <consortium name="WormBaseParasite"/>
        </authorList>
    </citation>
    <scope>IDENTIFICATION</scope>
</reference>
<feature type="transmembrane region" description="Helical" evidence="1">
    <location>
        <begin position="39"/>
        <end position="56"/>
    </location>
</feature>
<proteinExistence type="predicted"/>
<dbReference type="AlphaFoldDB" id="A0AAF5HXR2"/>
<evidence type="ECO:0000313" key="3">
    <source>
        <dbReference type="WBParaSite" id="TCONS_00001091.p1"/>
    </source>
</evidence>
<sequence length="106" mass="12662">MKSCKKFMESFEINNKANIEDYNYQSVILRIKNYDKLKMYALVTIVLLFISKYNTLHQQYTILSPIKRFKNDSGCDEWVKMEENVGEYLCISIIYITTAIQIWNVR</sequence>
<organism evidence="2 3">
    <name type="scientific">Strongyloides stercoralis</name>
    <name type="common">Threadworm</name>
    <dbReference type="NCBI Taxonomy" id="6248"/>
    <lineage>
        <taxon>Eukaryota</taxon>
        <taxon>Metazoa</taxon>
        <taxon>Ecdysozoa</taxon>
        <taxon>Nematoda</taxon>
        <taxon>Chromadorea</taxon>
        <taxon>Rhabditida</taxon>
        <taxon>Tylenchina</taxon>
        <taxon>Panagrolaimomorpha</taxon>
        <taxon>Strongyloidoidea</taxon>
        <taxon>Strongyloididae</taxon>
        <taxon>Strongyloides</taxon>
    </lineage>
</organism>
<protein>
    <submittedName>
        <fullName evidence="3">Uncharacterized protein</fullName>
    </submittedName>
</protein>
<feature type="transmembrane region" description="Helical" evidence="1">
    <location>
        <begin position="85"/>
        <end position="105"/>
    </location>
</feature>
<keyword evidence="1" id="KW-0472">Membrane</keyword>
<keyword evidence="1" id="KW-0812">Transmembrane</keyword>